<dbReference type="Proteomes" id="UP000254603">
    <property type="component" value="Unassembled WGS sequence"/>
</dbReference>
<reference evidence="2 5" key="2">
    <citation type="submission" date="2020-12" db="EMBL/GenBank/DDBJ databases">
        <title>FDA dAtabase for Regulatory Grade micrObial Sequences (FDA-ARGOS): Supporting development and validation of Infectious Disease Dx tests.</title>
        <authorList>
            <person name="Sproer C."/>
            <person name="Gronow S."/>
            <person name="Severitt S."/>
            <person name="Schroder I."/>
            <person name="Tallon L."/>
            <person name="Sadzewicz L."/>
            <person name="Zhao X."/>
            <person name="Boylan J."/>
            <person name="Ott S."/>
            <person name="Bowen H."/>
            <person name="Vavikolanu K."/>
            <person name="Mehta A."/>
            <person name="Aluvathingal J."/>
            <person name="Nadendla S."/>
            <person name="Lowell S."/>
            <person name="Myers T."/>
            <person name="Yan Y."/>
            <person name="Sichtig H."/>
        </authorList>
    </citation>
    <scope>NUCLEOTIDE SEQUENCE [LARGE SCALE GENOMIC DNA]</scope>
    <source>
        <strain evidence="2 5">FDAARGOS_872</strain>
    </source>
</reference>
<dbReference type="OrthoDB" id="7596241at2"/>
<reference evidence="3 4" key="1">
    <citation type="submission" date="2018-06" db="EMBL/GenBank/DDBJ databases">
        <authorList>
            <consortium name="Pathogen Informatics"/>
            <person name="Doyle S."/>
        </authorList>
    </citation>
    <scope>NUCLEOTIDE SEQUENCE [LARGE SCALE GENOMIC DNA]</scope>
    <source>
        <strain evidence="3 4">NCTC11997</strain>
    </source>
</reference>
<dbReference type="AlphaFoldDB" id="A0A378XGJ6"/>
<name>A0A378XGJ6_9BURK</name>
<feature type="transmembrane region" description="Helical" evidence="1">
    <location>
        <begin position="28"/>
        <end position="54"/>
    </location>
</feature>
<keyword evidence="1" id="KW-0472">Membrane</keyword>
<sequence length="64" mass="7290">MSQAQSSAIKDQNNLQPSDKKVSEWKRFLLMGFIVLPIFTLLLICAYGFVVWFGQELFWGPPGP</sequence>
<evidence type="ECO:0000313" key="4">
    <source>
        <dbReference type="Proteomes" id="UP000254603"/>
    </source>
</evidence>
<dbReference type="EMBL" id="CP065725">
    <property type="protein sequence ID" value="QPT41123.1"/>
    <property type="molecule type" value="Genomic_DNA"/>
</dbReference>
<evidence type="ECO:0000313" key="3">
    <source>
        <dbReference type="EMBL" id="SUA53769.1"/>
    </source>
</evidence>
<keyword evidence="1" id="KW-1133">Transmembrane helix</keyword>
<organism evidence="3 4">
    <name type="scientific">Oligella ureolytica</name>
    <dbReference type="NCBI Taxonomy" id="90244"/>
    <lineage>
        <taxon>Bacteria</taxon>
        <taxon>Pseudomonadati</taxon>
        <taxon>Pseudomonadota</taxon>
        <taxon>Betaproteobacteria</taxon>
        <taxon>Burkholderiales</taxon>
        <taxon>Alcaligenaceae</taxon>
        <taxon>Oligella</taxon>
    </lineage>
</organism>
<evidence type="ECO:0000313" key="5">
    <source>
        <dbReference type="Proteomes" id="UP000594903"/>
    </source>
</evidence>
<accession>A0A378XGJ6</accession>
<dbReference type="EMBL" id="UGSB01000001">
    <property type="protein sequence ID" value="SUA53769.1"/>
    <property type="molecule type" value="Genomic_DNA"/>
</dbReference>
<keyword evidence="1" id="KW-0812">Transmembrane</keyword>
<gene>
    <name evidence="2" type="ORF">I6G29_06225</name>
    <name evidence="3" type="ORF">NCTC11997_01301</name>
</gene>
<keyword evidence="5" id="KW-1185">Reference proteome</keyword>
<dbReference type="STRING" id="1122619.GCA_000373745_02524"/>
<dbReference type="InterPro" id="IPR010649">
    <property type="entry name" value="NapE_TorE"/>
</dbReference>
<protein>
    <submittedName>
        <fullName evidence="3">Periplasmic nitrate reductase system, NapE component</fullName>
    </submittedName>
</protein>
<evidence type="ECO:0000256" key="1">
    <source>
        <dbReference type="SAM" id="Phobius"/>
    </source>
</evidence>
<proteinExistence type="predicted"/>
<dbReference type="Pfam" id="PF06796">
    <property type="entry name" value="NapE"/>
    <property type="match status" value="1"/>
</dbReference>
<dbReference type="RefSeq" id="WP_018575703.1">
    <property type="nucleotide sequence ID" value="NZ_CP065725.1"/>
</dbReference>
<evidence type="ECO:0000313" key="2">
    <source>
        <dbReference type="EMBL" id="QPT41123.1"/>
    </source>
</evidence>
<dbReference type="Proteomes" id="UP000594903">
    <property type="component" value="Chromosome"/>
</dbReference>